<accession>A0ABP8JK72</accession>
<dbReference type="SUPFAM" id="SSF54060">
    <property type="entry name" value="His-Me finger endonucleases"/>
    <property type="match status" value="1"/>
</dbReference>
<name>A0ABP8JK72_9BACT</name>
<dbReference type="RefSeq" id="WP_345227443.1">
    <property type="nucleotide sequence ID" value="NZ_BAABHA010000015.1"/>
</dbReference>
<evidence type="ECO:0000313" key="4">
    <source>
        <dbReference type="Proteomes" id="UP001500454"/>
    </source>
</evidence>
<dbReference type="InterPro" id="IPR003615">
    <property type="entry name" value="HNH_nuc"/>
</dbReference>
<dbReference type="Pfam" id="PF13392">
    <property type="entry name" value="HNH_3"/>
    <property type="match status" value="1"/>
</dbReference>
<proteinExistence type="predicted"/>
<dbReference type="Pfam" id="PF07463">
    <property type="entry name" value="NUMOD4"/>
    <property type="match status" value="1"/>
</dbReference>
<evidence type="ECO:0000313" key="3">
    <source>
        <dbReference type="EMBL" id="GAA4392001.1"/>
    </source>
</evidence>
<dbReference type="Proteomes" id="UP001500454">
    <property type="component" value="Unassembled WGS sequence"/>
</dbReference>
<keyword evidence="4" id="KW-1185">Reference proteome</keyword>
<feature type="domain" description="HNH nuclease" evidence="2">
    <location>
        <begin position="70"/>
        <end position="111"/>
    </location>
</feature>
<feature type="domain" description="NUMOD4" evidence="1">
    <location>
        <begin position="2"/>
        <end position="59"/>
    </location>
</feature>
<sequence length="169" mass="18732">MEIFMPIAEVQGRYEVSNLGHVYKVAEIIIRSNGRPQSLRRKLLTPVFGKSGYLKVRLRVTAGVVKNLTVHSLVAKYFAAGWQKGLQVNHIDGVKTNNCASNLEWVTPKGNIQHAHAIGLASNKRFNKPVLADDTLYPSITACATAYNVHPASISNWCKDKSRPRFTCA</sequence>
<evidence type="ECO:0000259" key="1">
    <source>
        <dbReference type="Pfam" id="PF07463"/>
    </source>
</evidence>
<evidence type="ECO:0000259" key="2">
    <source>
        <dbReference type="Pfam" id="PF13392"/>
    </source>
</evidence>
<organism evidence="3 4">
    <name type="scientific">Hymenobacter koreensis</name>
    <dbReference type="NCBI Taxonomy" id="1084523"/>
    <lineage>
        <taxon>Bacteria</taxon>
        <taxon>Pseudomonadati</taxon>
        <taxon>Bacteroidota</taxon>
        <taxon>Cytophagia</taxon>
        <taxon>Cytophagales</taxon>
        <taxon>Hymenobacteraceae</taxon>
        <taxon>Hymenobacter</taxon>
    </lineage>
</organism>
<gene>
    <name evidence="3" type="ORF">GCM10023186_41980</name>
</gene>
<dbReference type="EMBL" id="BAABHA010000015">
    <property type="protein sequence ID" value="GAA4392001.1"/>
    <property type="molecule type" value="Genomic_DNA"/>
</dbReference>
<dbReference type="InterPro" id="IPR010902">
    <property type="entry name" value="NUMOD4"/>
</dbReference>
<reference evidence="4" key="1">
    <citation type="journal article" date="2019" name="Int. J. Syst. Evol. Microbiol.">
        <title>The Global Catalogue of Microorganisms (GCM) 10K type strain sequencing project: providing services to taxonomists for standard genome sequencing and annotation.</title>
        <authorList>
            <consortium name="The Broad Institute Genomics Platform"/>
            <consortium name="The Broad Institute Genome Sequencing Center for Infectious Disease"/>
            <person name="Wu L."/>
            <person name="Ma J."/>
        </authorList>
    </citation>
    <scope>NUCLEOTIDE SEQUENCE [LARGE SCALE GENOMIC DNA]</scope>
    <source>
        <strain evidence="4">JCM 17924</strain>
    </source>
</reference>
<protein>
    <recommendedName>
        <fullName evidence="5">HNH endonuclease</fullName>
    </recommendedName>
</protein>
<dbReference type="Gene3D" id="3.90.75.20">
    <property type="match status" value="1"/>
</dbReference>
<dbReference type="InterPro" id="IPR044925">
    <property type="entry name" value="His-Me_finger_sf"/>
</dbReference>
<comment type="caution">
    <text evidence="3">The sequence shown here is derived from an EMBL/GenBank/DDBJ whole genome shotgun (WGS) entry which is preliminary data.</text>
</comment>
<evidence type="ECO:0008006" key="5">
    <source>
        <dbReference type="Google" id="ProtNLM"/>
    </source>
</evidence>